<dbReference type="RefSeq" id="WP_146403090.1">
    <property type="nucleotide sequence ID" value="NZ_SJPQ01000004.1"/>
</dbReference>
<dbReference type="CDD" id="cd07983">
    <property type="entry name" value="LPLAT_DUF374-like"/>
    <property type="match status" value="1"/>
</dbReference>
<accession>A0A5C5ZHR8</accession>
<dbReference type="OrthoDB" id="9810508at2"/>
<evidence type="ECO:0000313" key="2">
    <source>
        <dbReference type="EMBL" id="TWT86912.1"/>
    </source>
</evidence>
<evidence type="ECO:0000259" key="1">
    <source>
        <dbReference type="Pfam" id="PF04028"/>
    </source>
</evidence>
<dbReference type="Pfam" id="PF04028">
    <property type="entry name" value="DUF374"/>
    <property type="match status" value="1"/>
</dbReference>
<organism evidence="2 3">
    <name type="scientific">Pseudobythopirellula maris</name>
    <dbReference type="NCBI Taxonomy" id="2527991"/>
    <lineage>
        <taxon>Bacteria</taxon>
        <taxon>Pseudomonadati</taxon>
        <taxon>Planctomycetota</taxon>
        <taxon>Planctomycetia</taxon>
        <taxon>Pirellulales</taxon>
        <taxon>Lacipirellulaceae</taxon>
        <taxon>Pseudobythopirellula</taxon>
    </lineage>
</organism>
<dbReference type="InterPro" id="IPR007172">
    <property type="entry name" value="DUF374"/>
</dbReference>
<sequence length="247" mass="27153">MKINSPTANEALGVGVQWSIYALMSTLRYRVAYAEPCVDPVHGPAGPYLFVFWHENILLPLYLRPNCGVTMLLSRHRDADVLEVIARRSGFGFVRGSTGRGGVAALKTLAAEGRHRHLAITPDGPRGPRRQLAPGPIYLASKLGVPIVALGFGCKQPWRLSSWDRFVIPRPFSTARVVMSEPLHVPAGLNRAGLERRRVQVERVLVDVNEQAEAWAEGRVSRSDGLACRRQAAPNVHESLQTCRPAA</sequence>
<name>A0A5C5ZHR8_9BACT</name>
<dbReference type="EMBL" id="SJPQ01000004">
    <property type="protein sequence ID" value="TWT86912.1"/>
    <property type="molecule type" value="Genomic_DNA"/>
</dbReference>
<evidence type="ECO:0000313" key="3">
    <source>
        <dbReference type="Proteomes" id="UP000315440"/>
    </source>
</evidence>
<keyword evidence="3" id="KW-1185">Reference proteome</keyword>
<feature type="domain" description="DUF374" evidence="1">
    <location>
        <begin position="63"/>
        <end position="129"/>
    </location>
</feature>
<proteinExistence type="predicted"/>
<protein>
    <recommendedName>
        <fullName evidence="1">DUF374 domain-containing protein</fullName>
    </recommendedName>
</protein>
<gene>
    <name evidence="2" type="ORF">Mal64_37420</name>
</gene>
<comment type="caution">
    <text evidence="2">The sequence shown here is derived from an EMBL/GenBank/DDBJ whole genome shotgun (WGS) entry which is preliminary data.</text>
</comment>
<reference evidence="2 3" key="1">
    <citation type="submission" date="2019-02" db="EMBL/GenBank/DDBJ databases">
        <title>Deep-cultivation of Planctomycetes and their phenomic and genomic characterization uncovers novel biology.</title>
        <authorList>
            <person name="Wiegand S."/>
            <person name="Jogler M."/>
            <person name="Boedeker C."/>
            <person name="Pinto D."/>
            <person name="Vollmers J."/>
            <person name="Rivas-Marin E."/>
            <person name="Kohn T."/>
            <person name="Peeters S.H."/>
            <person name="Heuer A."/>
            <person name="Rast P."/>
            <person name="Oberbeckmann S."/>
            <person name="Bunk B."/>
            <person name="Jeske O."/>
            <person name="Meyerdierks A."/>
            <person name="Storesund J.E."/>
            <person name="Kallscheuer N."/>
            <person name="Luecker S."/>
            <person name="Lage O.M."/>
            <person name="Pohl T."/>
            <person name="Merkel B.J."/>
            <person name="Hornburger P."/>
            <person name="Mueller R.-W."/>
            <person name="Bruemmer F."/>
            <person name="Labrenz M."/>
            <person name="Spormann A.M."/>
            <person name="Op Den Camp H."/>
            <person name="Overmann J."/>
            <person name="Amann R."/>
            <person name="Jetten M.S.M."/>
            <person name="Mascher T."/>
            <person name="Medema M.H."/>
            <person name="Devos D.P."/>
            <person name="Kaster A.-K."/>
            <person name="Ovreas L."/>
            <person name="Rohde M."/>
            <person name="Galperin M.Y."/>
            <person name="Jogler C."/>
        </authorList>
    </citation>
    <scope>NUCLEOTIDE SEQUENCE [LARGE SCALE GENOMIC DNA]</scope>
    <source>
        <strain evidence="2 3">Mal64</strain>
    </source>
</reference>
<dbReference type="Proteomes" id="UP000315440">
    <property type="component" value="Unassembled WGS sequence"/>
</dbReference>
<dbReference type="AlphaFoldDB" id="A0A5C5ZHR8"/>